<feature type="short sequence motif" description="PRPP-binding" evidence="4">
    <location>
        <begin position="101"/>
        <end position="113"/>
    </location>
</feature>
<dbReference type="CDD" id="cd06223">
    <property type="entry name" value="PRTases_typeI"/>
    <property type="match status" value="1"/>
</dbReference>
<dbReference type="GO" id="GO:0004845">
    <property type="term" value="F:uracil phosphoribosyltransferase activity"/>
    <property type="evidence" value="ECO:0007669"/>
    <property type="project" value="UniProtKB-EC"/>
</dbReference>
<dbReference type="PANTHER" id="PTHR11608:SF0">
    <property type="entry name" value="BIFUNCTIONAL PROTEIN PYRR"/>
    <property type="match status" value="1"/>
</dbReference>
<dbReference type="EC" id="2.4.2.9" evidence="4"/>
<dbReference type="InterPro" id="IPR000836">
    <property type="entry name" value="PRTase_dom"/>
</dbReference>
<dbReference type="InterPro" id="IPR023050">
    <property type="entry name" value="PyrR"/>
</dbReference>
<evidence type="ECO:0000256" key="4">
    <source>
        <dbReference type="HAMAP-Rule" id="MF_01219"/>
    </source>
</evidence>
<dbReference type="NCBIfam" id="NF003549">
    <property type="entry name" value="PRK05205.1-5"/>
    <property type="match status" value="1"/>
</dbReference>
<accession>A0ABU7RBJ6</accession>
<dbReference type="InterPro" id="IPR050137">
    <property type="entry name" value="PyrR_bifunctional"/>
</dbReference>
<dbReference type="RefSeq" id="WP_330958713.1">
    <property type="nucleotide sequence ID" value="NZ_JAZGJQ010000010.1"/>
</dbReference>
<feature type="domain" description="Phosphoribosyltransferase" evidence="5">
    <location>
        <begin position="14"/>
        <end position="155"/>
    </location>
</feature>
<dbReference type="InterPro" id="IPR029057">
    <property type="entry name" value="PRTase-like"/>
</dbReference>
<keyword evidence="7" id="KW-1185">Reference proteome</keyword>
<sequence length="198" mass="22117">MEEFKPKAVVMDDKAMRRALTRIAHEIVEHNEGAEHMGLVGVVRRGVPLANILACEIEEIEGIKPPVGRLDISFYRDDVMRQISPVLHATDIPFEVEGTNIILVDDVLYTGRTVRSALDALMDFGRPRTVQLAVMVDRGHRELPIRADYVGKNVPSSHEESVRVKMADFDGYNAVEIWDVECERAAKAAARQKAGGRD</sequence>
<keyword evidence="4 6" id="KW-0328">Glycosyltransferase</keyword>
<evidence type="ECO:0000313" key="7">
    <source>
        <dbReference type="Proteomes" id="UP001332931"/>
    </source>
</evidence>
<organism evidence="6 7">
    <name type="scientific">Olsenella absiana</name>
    <dbReference type="NCBI Taxonomy" id="3115222"/>
    <lineage>
        <taxon>Bacteria</taxon>
        <taxon>Bacillati</taxon>
        <taxon>Actinomycetota</taxon>
        <taxon>Coriobacteriia</taxon>
        <taxon>Coriobacteriales</taxon>
        <taxon>Atopobiaceae</taxon>
        <taxon>Olsenella</taxon>
    </lineage>
</organism>
<gene>
    <name evidence="4 6" type="primary">pyrR</name>
    <name evidence="6" type="ORF">VXJ25_08145</name>
</gene>
<evidence type="ECO:0000256" key="1">
    <source>
        <dbReference type="ARBA" id="ARBA00005565"/>
    </source>
</evidence>
<dbReference type="NCBIfam" id="NF003545">
    <property type="entry name" value="PRK05205.1-1"/>
    <property type="match status" value="1"/>
</dbReference>
<dbReference type="Gene3D" id="3.40.50.2020">
    <property type="match status" value="1"/>
</dbReference>
<comment type="catalytic activity">
    <reaction evidence="4">
        <text>UMP + diphosphate = 5-phospho-alpha-D-ribose 1-diphosphate + uracil</text>
        <dbReference type="Rhea" id="RHEA:13017"/>
        <dbReference type="ChEBI" id="CHEBI:17568"/>
        <dbReference type="ChEBI" id="CHEBI:33019"/>
        <dbReference type="ChEBI" id="CHEBI:57865"/>
        <dbReference type="ChEBI" id="CHEBI:58017"/>
        <dbReference type="EC" id="2.4.2.9"/>
    </reaction>
</comment>
<comment type="caution">
    <text evidence="6">The sequence shown here is derived from an EMBL/GenBank/DDBJ whole genome shotgun (WGS) entry which is preliminary data.</text>
</comment>
<comment type="function">
    <text evidence="4">Regulates the transcription of the pyrimidine nucleotide (pyr) operon in response to exogenous pyrimidines.</text>
</comment>
<comment type="function">
    <text evidence="4">Also displays a weak uracil phosphoribosyltransferase activity which is not physiologically significant.</text>
</comment>
<evidence type="ECO:0000313" key="6">
    <source>
        <dbReference type="EMBL" id="MEE6147948.1"/>
    </source>
</evidence>
<dbReference type="SUPFAM" id="SSF53271">
    <property type="entry name" value="PRTase-like"/>
    <property type="match status" value="1"/>
</dbReference>
<dbReference type="HAMAP" id="MF_01219">
    <property type="entry name" value="PyrR"/>
    <property type="match status" value="1"/>
</dbReference>
<proteinExistence type="inferred from homology"/>
<dbReference type="Proteomes" id="UP001332931">
    <property type="component" value="Unassembled WGS sequence"/>
</dbReference>
<keyword evidence="2 4" id="KW-0805">Transcription regulation</keyword>
<comment type="similarity">
    <text evidence="1 4">Belongs to the purine/pyrimidine phosphoribosyltransferase family. PyrR subfamily.</text>
</comment>
<evidence type="ECO:0000256" key="3">
    <source>
        <dbReference type="ARBA" id="ARBA00023163"/>
    </source>
</evidence>
<keyword evidence="3 4" id="KW-0804">Transcription</keyword>
<dbReference type="Pfam" id="PF00156">
    <property type="entry name" value="Pribosyltran"/>
    <property type="match status" value="1"/>
</dbReference>
<reference evidence="6 7" key="1">
    <citation type="submission" date="2024-01" db="EMBL/GenBank/DDBJ databases">
        <title>Description of Olsenella sp. nov., isolated from pig feces.</title>
        <authorList>
            <person name="Chang Y.-H."/>
        </authorList>
    </citation>
    <scope>NUCLEOTIDE SEQUENCE [LARGE SCALE GENOMIC DNA]</scope>
    <source>
        <strain evidence="6 7">YH-ols2223</strain>
    </source>
</reference>
<evidence type="ECO:0000256" key="2">
    <source>
        <dbReference type="ARBA" id="ARBA00023015"/>
    </source>
</evidence>
<keyword evidence="4 6" id="KW-0808">Transferase</keyword>
<dbReference type="EMBL" id="JAZGJQ010000010">
    <property type="protein sequence ID" value="MEE6147948.1"/>
    <property type="molecule type" value="Genomic_DNA"/>
</dbReference>
<name>A0ABU7RBJ6_9ACTN</name>
<dbReference type="PANTHER" id="PTHR11608">
    <property type="entry name" value="BIFUNCTIONAL PROTEIN PYRR"/>
    <property type="match status" value="1"/>
</dbReference>
<evidence type="ECO:0000259" key="5">
    <source>
        <dbReference type="Pfam" id="PF00156"/>
    </source>
</evidence>
<protein>
    <recommendedName>
        <fullName evidence="4">Bifunctional protein PyrR</fullName>
    </recommendedName>
    <domain>
        <recommendedName>
            <fullName evidence="4">Pyrimidine operon regulatory protein</fullName>
        </recommendedName>
    </domain>
    <domain>
        <recommendedName>
            <fullName evidence="4">Uracil phosphoribosyltransferase</fullName>
            <shortName evidence="4">UPRTase</shortName>
            <ecNumber evidence="4">2.4.2.9</ecNumber>
        </recommendedName>
    </domain>
</protein>